<evidence type="ECO:0000313" key="2">
    <source>
        <dbReference type="EMBL" id="AOH38538.1"/>
    </source>
</evidence>
<dbReference type="RefSeq" id="WP_069176671.1">
    <property type="nucleotide sequence ID" value="NZ_CP017037.1"/>
</dbReference>
<name>A0A1B3WC42_9FIRM</name>
<accession>A0A1B3WC42</accession>
<keyword evidence="1" id="KW-0472">Membrane</keyword>
<feature type="transmembrane region" description="Helical" evidence="1">
    <location>
        <begin position="12"/>
        <end position="31"/>
    </location>
</feature>
<gene>
    <name evidence="2" type="ORF">BCB69_00130</name>
</gene>
<dbReference type="STRING" id="39950.BCB69_00130"/>
<protein>
    <recommendedName>
        <fullName evidence="4">Prepilin-type N-terminal cleavage/methylation domain-containing protein</fullName>
    </recommendedName>
</protein>
<evidence type="ECO:0000313" key="3">
    <source>
        <dbReference type="Proteomes" id="UP000094757"/>
    </source>
</evidence>
<sequence length="181" mass="20849">MIQRKGIIAFEWLVSLGIISIFIVAMTPFITTTMQAAYHLSRRIEDTSGSLFAVDFMVEKIRNTLYSKKSYEEKYSNTFNYYEQLGTGENKKYTFLYHYGKVDVKLYNGRTQPLIGGVGGIESPTFVESTSFFHTYPKGLVEISAIFGDKEGTFKRDVHTAIFPYVEYYKKGKIWGKETDR</sequence>
<dbReference type="Proteomes" id="UP000094757">
    <property type="component" value="Chromosome"/>
</dbReference>
<dbReference type="AlphaFoldDB" id="A0A1B3WC42"/>
<evidence type="ECO:0008006" key="4">
    <source>
        <dbReference type="Google" id="ProtNLM"/>
    </source>
</evidence>
<dbReference type="KEGG" id="dpn:BCB69_00130"/>
<evidence type="ECO:0000256" key="1">
    <source>
        <dbReference type="SAM" id="Phobius"/>
    </source>
</evidence>
<proteinExistence type="predicted"/>
<organism evidence="2 3">
    <name type="scientific">Dialister pneumosintes</name>
    <dbReference type="NCBI Taxonomy" id="39950"/>
    <lineage>
        <taxon>Bacteria</taxon>
        <taxon>Bacillati</taxon>
        <taxon>Bacillota</taxon>
        <taxon>Negativicutes</taxon>
        <taxon>Veillonellales</taxon>
        <taxon>Veillonellaceae</taxon>
        <taxon>Dialister</taxon>
    </lineage>
</organism>
<keyword evidence="1" id="KW-1133">Transmembrane helix</keyword>
<dbReference type="EMBL" id="CP017037">
    <property type="protein sequence ID" value="AOH38538.1"/>
    <property type="molecule type" value="Genomic_DNA"/>
</dbReference>
<keyword evidence="1" id="KW-0812">Transmembrane</keyword>
<reference evidence="3" key="1">
    <citation type="submission" date="2016-08" db="EMBL/GenBank/DDBJ databases">
        <authorList>
            <person name="Holder M.E."/>
            <person name="Ajami N.J."/>
            <person name="Petrosino J.F."/>
        </authorList>
    </citation>
    <scope>NUCLEOTIDE SEQUENCE [LARGE SCALE GENOMIC DNA]</scope>
    <source>
        <strain evidence="3">F0677</strain>
    </source>
</reference>